<dbReference type="EMBL" id="JAUJYN010000003">
    <property type="protein sequence ID" value="KAK1275680.1"/>
    <property type="molecule type" value="Genomic_DNA"/>
</dbReference>
<reference evidence="3" key="1">
    <citation type="journal article" date="2023" name="Nat. Commun.">
        <title>Diploid and tetraploid genomes of Acorus and the evolution of monocots.</title>
        <authorList>
            <person name="Ma L."/>
            <person name="Liu K.W."/>
            <person name="Li Z."/>
            <person name="Hsiao Y.Y."/>
            <person name="Qi Y."/>
            <person name="Fu T."/>
            <person name="Tang G.D."/>
            <person name="Zhang D."/>
            <person name="Sun W.H."/>
            <person name="Liu D.K."/>
            <person name="Li Y."/>
            <person name="Chen G.Z."/>
            <person name="Liu X.D."/>
            <person name="Liao X.Y."/>
            <person name="Jiang Y.T."/>
            <person name="Yu X."/>
            <person name="Hao Y."/>
            <person name="Huang J."/>
            <person name="Zhao X.W."/>
            <person name="Ke S."/>
            <person name="Chen Y.Y."/>
            <person name="Wu W.L."/>
            <person name="Hsu J.L."/>
            <person name="Lin Y.F."/>
            <person name="Huang M.D."/>
            <person name="Li C.Y."/>
            <person name="Huang L."/>
            <person name="Wang Z.W."/>
            <person name="Zhao X."/>
            <person name="Zhong W.Y."/>
            <person name="Peng D.H."/>
            <person name="Ahmad S."/>
            <person name="Lan S."/>
            <person name="Zhang J.S."/>
            <person name="Tsai W.C."/>
            <person name="Van de Peer Y."/>
            <person name="Liu Z.J."/>
        </authorList>
    </citation>
    <scope>NUCLEOTIDE SEQUENCE</scope>
    <source>
        <strain evidence="3">SCP</strain>
    </source>
</reference>
<evidence type="ECO:0000256" key="1">
    <source>
        <dbReference type="SAM" id="MobiDB-lite"/>
    </source>
</evidence>
<feature type="region of interest" description="Disordered" evidence="1">
    <location>
        <begin position="43"/>
        <end position="71"/>
    </location>
</feature>
<dbReference type="AlphaFoldDB" id="A0AAV9BGY1"/>
<dbReference type="Proteomes" id="UP001179952">
    <property type="component" value="Unassembled WGS sequence"/>
</dbReference>
<sequence length="71" mass="7975">MITMTRLLPFLLLLLLLHPSESMHEKLEPTNPIRKMNLRRLGVNTQDYDSGGPNPRHDPHKGRPGIGGAKP</sequence>
<feature type="chain" id="PRO_5043417881" evidence="2">
    <location>
        <begin position="23"/>
        <end position="71"/>
    </location>
</feature>
<name>A0AAV9BGY1_ACOGR</name>
<comment type="caution">
    <text evidence="3">The sequence shown here is derived from an EMBL/GenBank/DDBJ whole genome shotgun (WGS) entry which is preliminary data.</text>
</comment>
<keyword evidence="4" id="KW-1185">Reference proteome</keyword>
<evidence type="ECO:0000313" key="3">
    <source>
        <dbReference type="EMBL" id="KAK1275680.1"/>
    </source>
</evidence>
<keyword evidence="2" id="KW-0732">Signal</keyword>
<dbReference type="PANTHER" id="PTHR34467">
    <property type="entry name" value="TRANSMEMBRANE PROTEIN"/>
    <property type="match status" value="1"/>
</dbReference>
<proteinExistence type="predicted"/>
<evidence type="ECO:0000313" key="4">
    <source>
        <dbReference type="Proteomes" id="UP001179952"/>
    </source>
</evidence>
<protein>
    <submittedName>
        <fullName evidence="3">Uncharacterized protein</fullName>
    </submittedName>
</protein>
<evidence type="ECO:0000256" key="2">
    <source>
        <dbReference type="SAM" id="SignalP"/>
    </source>
</evidence>
<feature type="signal peptide" evidence="2">
    <location>
        <begin position="1"/>
        <end position="22"/>
    </location>
</feature>
<accession>A0AAV9BGY1</accession>
<dbReference type="PANTHER" id="PTHR34467:SF1">
    <property type="entry name" value="OS05G0542300 PROTEIN"/>
    <property type="match status" value="1"/>
</dbReference>
<organism evidence="3 4">
    <name type="scientific">Acorus gramineus</name>
    <name type="common">Dwarf sweet flag</name>
    <dbReference type="NCBI Taxonomy" id="55184"/>
    <lineage>
        <taxon>Eukaryota</taxon>
        <taxon>Viridiplantae</taxon>
        <taxon>Streptophyta</taxon>
        <taxon>Embryophyta</taxon>
        <taxon>Tracheophyta</taxon>
        <taxon>Spermatophyta</taxon>
        <taxon>Magnoliopsida</taxon>
        <taxon>Liliopsida</taxon>
        <taxon>Acoraceae</taxon>
        <taxon>Acorus</taxon>
    </lineage>
</organism>
<gene>
    <name evidence="3" type="ORF">QJS04_geneDACA022484</name>
</gene>
<reference evidence="3" key="2">
    <citation type="submission" date="2023-06" db="EMBL/GenBank/DDBJ databases">
        <authorList>
            <person name="Ma L."/>
            <person name="Liu K.-W."/>
            <person name="Li Z."/>
            <person name="Hsiao Y.-Y."/>
            <person name="Qi Y."/>
            <person name="Fu T."/>
            <person name="Tang G."/>
            <person name="Zhang D."/>
            <person name="Sun W.-H."/>
            <person name="Liu D.-K."/>
            <person name="Li Y."/>
            <person name="Chen G.-Z."/>
            <person name="Liu X.-D."/>
            <person name="Liao X.-Y."/>
            <person name="Jiang Y.-T."/>
            <person name="Yu X."/>
            <person name="Hao Y."/>
            <person name="Huang J."/>
            <person name="Zhao X.-W."/>
            <person name="Ke S."/>
            <person name="Chen Y.-Y."/>
            <person name="Wu W.-L."/>
            <person name="Hsu J.-L."/>
            <person name="Lin Y.-F."/>
            <person name="Huang M.-D."/>
            <person name="Li C.-Y."/>
            <person name="Huang L."/>
            <person name="Wang Z.-W."/>
            <person name="Zhao X."/>
            <person name="Zhong W.-Y."/>
            <person name="Peng D.-H."/>
            <person name="Ahmad S."/>
            <person name="Lan S."/>
            <person name="Zhang J.-S."/>
            <person name="Tsai W.-C."/>
            <person name="Van De Peer Y."/>
            <person name="Liu Z.-J."/>
        </authorList>
    </citation>
    <scope>NUCLEOTIDE SEQUENCE</scope>
    <source>
        <strain evidence="3">SCP</strain>
        <tissue evidence="3">Leaves</tissue>
    </source>
</reference>